<dbReference type="Proteomes" id="UP001354989">
    <property type="component" value="Plasmid pPP1"/>
</dbReference>
<accession>A0ABN6LHE9</accession>
<dbReference type="InterPro" id="IPR058512">
    <property type="entry name" value="DUF8199"/>
</dbReference>
<gene>
    <name evidence="1" type="ORF">PEPS_32420</name>
</gene>
<organism evidence="1 2">
    <name type="scientific">Persicobacter psychrovividus</name>
    <dbReference type="NCBI Taxonomy" id="387638"/>
    <lineage>
        <taxon>Bacteria</taxon>
        <taxon>Pseudomonadati</taxon>
        <taxon>Bacteroidota</taxon>
        <taxon>Cytophagia</taxon>
        <taxon>Cytophagales</taxon>
        <taxon>Persicobacteraceae</taxon>
        <taxon>Persicobacter</taxon>
    </lineage>
</organism>
<evidence type="ECO:0000313" key="1">
    <source>
        <dbReference type="EMBL" id="BDD00962.1"/>
    </source>
</evidence>
<geneLocation type="plasmid" evidence="1 2">
    <name>pPP1</name>
</geneLocation>
<dbReference type="NCBIfam" id="NF047658">
    <property type="entry name" value="HYC_CC_PP"/>
    <property type="match status" value="1"/>
</dbReference>
<dbReference type="RefSeq" id="WP_332922022.1">
    <property type="nucleotide sequence ID" value="NZ_AP025293.1"/>
</dbReference>
<protein>
    <submittedName>
        <fullName evidence="1">Uncharacterized protein</fullName>
    </submittedName>
</protein>
<dbReference type="InterPro" id="IPR058060">
    <property type="entry name" value="HYC_CC_PP"/>
</dbReference>
<keyword evidence="2" id="KW-1185">Reference proteome</keyword>
<dbReference type="EMBL" id="AP025293">
    <property type="protein sequence ID" value="BDD00962.1"/>
    <property type="molecule type" value="Genomic_DNA"/>
</dbReference>
<sequence>MAKRISHIILSMLVLLSTIGIVVDKHYMGNHLMSVAFYQKAPSCCPMPTEHSEKNHGCRNEMSVQKIQDVFQRLDFHFDFIAPQAINSHDIFLQAWQLLCALMAEHHRAPENIFREAPPSPDGQALRLSIQSFIC</sequence>
<proteinExistence type="predicted"/>
<keyword evidence="1" id="KW-0614">Plasmid</keyword>
<reference evidence="1 2" key="1">
    <citation type="submission" date="2021-12" db="EMBL/GenBank/DDBJ databases">
        <title>Genome sequencing of bacteria with rrn-lacking chromosome and rrn-plasmid.</title>
        <authorList>
            <person name="Anda M."/>
            <person name="Iwasaki W."/>
        </authorList>
    </citation>
    <scope>NUCLEOTIDE SEQUENCE [LARGE SCALE GENOMIC DNA]</scope>
    <source>
        <strain evidence="1 2">NBRC 101262</strain>
        <plasmid evidence="1 2">pPP1</plasmid>
    </source>
</reference>
<evidence type="ECO:0000313" key="2">
    <source>
        <dbReference type="Proteomes" id="UP001354989"/>
    </source>
</evidence>
<dbReference type="Pfam" id="PF26622">
    <property type="entry name" value="DUF8199"/>
    <property type="match status" value="1"/>
</dbReference>
<name>A0ABN6LHE9_9BACT</name>